<evidence type="ECO:0000313" key="2">
    <source>
        <dbReference type="EMBL" id="MBN7773737.1"/>
    </source>
</evidence>
<proteinExistence type="predicted"/>
<dbReference type="EMBL" id="JAFJZZ010000004">
    <property type="protein sequence ID" value="MBN7773737.1"/>
    <property type="molecule type" value="Genomic_DNA"/>
</dbReference>
<reference evidence="2" key="1">
    <citation type="submission" date="2021-02" db="EMBL/GenBank/DDBJ databases">
        <title>Abyssanaerobacter marinus gen.nov., sp., nov, anaerobic bacterium isolated from the Onnuri vent field of Indian Ocean and suggestion of Mogibacteriaceae fam. nov., and proposal of reclassification of ambiguous this family's genus member.</title>
        <authorList>
            <person name="Kim Y.J."/>
            <person name="Yang J.-A."/>
        </authorList>
    </citation>
    <scope>NUCLEOTIDE SEQUENCE</scope>
    <source>
        <strain evidence="2">DSM 2634</strain>
    </source>
</reference>
<evidence type="ECO:0000259" key="1">
    <source>
        <dbReference type="Pfam" id="PF04316"/>
    </source>
</evidence>
<keyword evidence="2" id="KW-0969">Cilium</keyword>
<organism evidence="2 3">
    <name type="scientific">Clostridium aminobutyricum</name>
    <dbReference type="NCBI Taxonomy" id="33953"/>
    <lineage>
        <taxon>Bacteria</taxon>
        <taxon>Bacillati</taxon>
        <taxon>Bacillota</taxon>
        <taxon>Clostridia</taxon>
        <taxon>Eubacteriales</taxon>
        <taxon>Clostridiaceae</taxon>
        <taxon>Clostridium</taxon>
    </lineage>
</organism>
<keyword evidence="2" id="KW-0282">Flagellum</keyword>
<dbReference type="SUPFAM" id="SSF101498">
    <property type="entry name" value="Anti-sigma factor FlgM"/>
    <property type="match status" value="1"/>
</dbReference>
<accession>A0A939D9W2</accession>
<keyword evidence="2" id="KW-0966">Cell projection</keyword>
<comment type="caution">
    <text evidence="2">The sequence shown here is derived from an EMBL/GenBank/DDBJ whole genome shotgun (WGS) entry which is preliminary data.</text>
</comment>
<gene>
    <name evidence="2" type="ORF">JYB65_10220</name>
</gene>
<keyword evidence="3" id="KW-1185">Reference proteome</keyword>
<dbReference type="InterPro" id="IPR035890">
    <property type="entry name" value="Anti-sigma-28_factor_FlgM_sf"/>
</dbReference>
<protein>
    <submittedName>
        <fullName evidence="2">Flagellar biosynthesis anti-sigma factor FlgM</fullName>
    </submittedName>
</protein>
<dbReference type="Proteomes" id="UP000664545">
    <property type="component" value="Unassembled WGS sequence"/>
</dbReference>
<dbReference type="AlphaFoldDB" id="A0A939D9W2"/>
<sequence length="104" mass="11470">MKITGNYFNSQIEKKTIQKPNNMEPAALKNKAQSVDTITISNASKDTIAENQFINTLRNQISSEVKASISPQELNSISDQVAKGEYEINANEIAKKILLADSDI</sequence>
<dbReference type="InterPro" id="IPR031316">
    <property type="entry name" value="FlgM_C"/>
</dbReference>
<feature type="domain" description="Anti-sigma-28 factor FlgM C-terminal" evidence="1">
    <location>
        <begin position="36"/>
        <end position="98"/>
    </location>
</feature>
<evidence type="ECO:0000313" key="3">
    <source>
        <dbReference type="Proteomes" id="UP000664545"/>
    </source>
</evidence>
<dbReference type="RefSeq" id="WP_206582574.1">
    <property type="nucleotide sequence ID" value="NZ_JAFJZZ010000004.1"/>
</dbReference>
<name>A0A939D9W2_CLOAM</name>
<dbReference type="Pfam" id="PF04316">
    <property type="entry name" value="FlgM"/>
    <property type="match status" value="1"/>
</dbReference>